<dbReference type="AlphaFoldDB" id="A0A822XW24"/>
<comment type="caution">
    <text evidence="1">The sequence shown here is derived from an EMBL/GenBank/DDBJ whole genome shotgun (WGS) entry which is preliminary data.</text>
</comment>
<evidence type="ECO:0000313" key="2">
    <source>
        <dbReference type="Proteomes" id="UP000607653"/>
    </source>
</evidence>
<proteinExistence type="predicted"/>
<gene>
    <name evidence="1" type="ORF">HUJ06_025991</name>
</gene>
<sequence length="47" mass="5697">MIGDWEFESALSLIFHFERQGFGDGVDEERGVRIQWDLLRLVQRRWC</sequence>
<name>A0A822XW24_NELNU</name>
<keyword evidence="2" id="KW-1185">Reference proteome</keyword>
<reference evidence="1 2" key="1">
    <citation type="journal article" date="2020" name="Mol. Biol. Evol.">
        <title>Distinct Expression and Methylation Patterns for Genes with Different Fates following a Single Whole-Genome Duplication in Flowering Plants.</title>
        <authorList>
            <person name="Shi T."/>
            <person name="Rahmani R.S."/>
            <person name="Gugger P.F."/>
            <person name="Wang M."/>
            <person name="Li H."/>
            <person name="Zhang Y."/>
            <person name="Li Z."/>
            <person name="Wang Q."/>
            <person name="Van de Peer Y."/>
            <person name="Marchal K."/>
            <person name="Chen J."/>
        </authorList>
    </citation>
    <scope>NUCLEOTIDE SEQUENCE [LARGE SCALE GENOMIC DNA]</scope>
    <source>
        <tissue evidence="1">Leaf</tissue>
    </source>
</reference>
<organism evidence="1 2">
    <name type="scientific">Nelumbo nucifera</name>
    <name type="common">Sacred lotus</name>
    <dbReference type="NCBI Taxonomy" id="4432"/>
    <lineage>
        <taxon>Eukaryota</taxon>
        <taxon>Viridiplantae</taxon>
        <taxon>Streptophyta</taxon>
        <taxon>Embryophyta</taxon>
        <taxon>Tracheophyta</taxon>
        <taxon>Spermatophyta</taxon>
        <taxon>Magnoliopsida</taxon>
        <taxon>Proteales</taxon>
        <taxon>Nelumbonaceae</taxon>
        <taxon>Nelumbo</taxon>
    </lineage>
</organism>
<dbReference type="EMBL" id="DUZY01000001">
    <property type="protein sequence ID" value="DAD24527.1"/>
    <property type="molecule type" value="Genomic_DNA"/>
</dbReference>
<protein>
    <submittedName>
        <fullName evidence="1">Uncharacterized protein</fullName>
    </submittedName>
</protein>
<evidence type="ECO:0000313" key="1">
    <source>
        <dbReference type="EMBL" id="DAD24527.1"/>
    </source>
</evidence>
<accession>A0A822XW24</accession>
<dbReference type="Proteomes" id="UP000607653">
    <property type="component" value="Unassembled WGS sequence"/>
</dbReference>